<dbReference type="OrthoDB" id="8949716at2759"/>
<evidence type="ECO:0000256" key="1">
    <source>
        <dbReference type="SAM" id="MobiDB-lite"/>
    </source>
</evidence>
<sequence>AVIGGILGALALIGIIIGAVFFIRKRQEDNGPPKHKPPPPVKTSSSTDMLNKPRSLETAPLSPGDSLDDDANLAEGGALNGGGPALRKASYGDDEEDDDLRGPGNNHDPDGGAHLQAGHPGANIARGESFVSAAMYV</sequence>
<reference evidence="3" key="1">
    <citation type="submission" date="2022-07" db="EMBL/GenBank/DDBJ databases">
        <title>Chromosome-level genome of Muraenolepis orangiensis.</title>
        <authorList>
            <person name="Kim J."/>
        </authorList>
    </citation>
    <scope>NUCLEOTIDE SEQUENCE</scope>
    <source>
        <strain evidence="3">KU_S4_2022</strain>
        <tissue evidence="3">Muscle</tissue>
    </source>
</reference>
<proteinExistence type="predicted"/>
<organism evidence="3 4">
    <name type="scientific">Muraenolepis orangiensis</name>
    <name type="common">Patagonian moray cod</name>
    <dbReference type="NCBI Taxonomy" id="630683"/>
    <lineage>
        <taxon>Eukaryota</taxon>
        <taxon>Metazoa</taxon>
        <taxon>Chordata</taxon>
        <taxon>Craniata</taxon>
        <taxon>Vertebrata</taxon>
        <taxon>Euteleostomi</taxon>
        <taxon>Actinopterygii</taxon>
        <taxon>Neopterygii</taxon>
        <taxon>Teleostei</taxon>
        <taxon>Neoteleostei</taxon>
        <taxon>Acanthomorphata</taxon>
        <taxon>Zeiogadaria</taxon>
        <taxon>Gadariae</taxon>
        <taxon>Gadiformes</taxon>
        <taxon>Muraenolepidoidei</taxon>
        <taxon>Muraenolepididae</taxon>
        <taxon>Muraenolepis</taxon>
    </lineage>
</organism>
<dbReference type="Proteomes" id="UP001148018">
    <property type="component" value="Unassembled WGS sequence"/>
</dbReference>
<feature type="non-terminal residue" evidence="3">
    <location>
        <position position="137"/>
    </location>
</feature>
<keyword evidence="2" id="KW-0812">Transmembrane</keyword>
<evidence type="ECO:0000313" key="4">
    <source>
        <dbReference type="Proteomes" id="UP001148018"/>
    </source>
</evidence>
<name>A0A9Q0D4T2_9TELE</name>
<keyword evidence="4" id="KW-1185">Reference proteome</keyword>
<evidence type="ECO:0000256" key="2">
    <source>
        <dbReference type="SAM" id="Phobius"/>
    </source>
</evidence>
<accession>A0A9Q0D4T2</accession>
<feature type="transmembrane region" description="Helical" evidence="2">
    <location>
        <begin position="6"/>
        <end position="23"/>
    </location>
</feature>
<gene>
    <name evidence="3" type="ORF">NHX12_016001</name>
</gene>
<keyword evidence="2" id="KW-1133">Transmembrane helix</keyword>
<keyword evidence="2" id="KW-0472">Membrane</keyword>
<evidence type="ECO:0000313" key="3">
    <source>
        <dbReference type="EMBL" id="KAJ3582004.1"/>
    </source>
</evidence>
<protein>
    <submittedName>
        <fullName evidence="3">Uncharacterized protein</fullName>
    </submittedName>
</protein>
<dbReference type="EMBL" id="JANIIK010001684">
    <property type="protein sequence ID" value="KAJ3582004.1"/>
    <property type="molecule type" value="Genomic_DNA"/>
</dbReference>
<comment type="caution">
    <text evidence="3">The sequence shown here is derived from an EMBL/GenBank/DDBJ whole genome shotgun (WGS) entry which is preliminary data.</text>
</comment>
<dbReference type="AlphaFoldDB" id="A0A9Q0D4T2"/>
<feature type="region of interest" description="Disordered" evidence="1">
    <location>
        <begin position="27"/>
        <end position="123"/>
    </location>
</feature>